<accession>A0A0W0FDD0</accession>
<keyword evidence="2" id="KW-1133">Transmembrane helix</keyword>
<name>A0A0W0FDD0_MONRR</name>
<gene>
    <name evidence="3" type="ORF">WG66_13102</name>
</gene>
<evidence type="ECO:0000313" key="3">
    <source>
        <dbReference type="EMBL" id="KTB34310.1"/>
    </source>
</evidence>
<dbReference type="AlphaFoldDB" id="A0A0W0FDD0"/>
<sequence length="171" mass="19691">MNKVAVSPTLEIRLFLPICIAMVLLASGIALFRWRFPCRTVEVLEQESKSIHTLITSAWEEDLLGDLESRFKQTWRKYRDEIEIITLKGIGKPDSRVQPIASIIFYWRQLRDIDACYSALRLLLASVTLKIETEKKKRRYLSLAESYSSGALPPNMEDRGRIIRSTGESRS</sequence>
<evidence type="ECO:0000313" key="4">
    <source>
        <dbReference type="Proteomes" id="UP000054988"/>
    </source>
</evidence>
<keyword evidence="2" id="KW-0812">Transmembrane</keyword>
<evidence type="ECO:0000256" key="1">
    <source>
        <dbReference type="SAM" id="MobiDB-lite"/>
    </source>
</evidence>
<dbReference type="Proteomes" id="UP000054988">
    <property type="component" value="Unassembled WGS sequence"/>
</dbReference>
<reference evidence="3 4" key="1">
    <citation type="submission" date="2015-12" db="EMBL/GenBank/DDBJ databases">
        <title>Draft genome sequence of Moniliophthora roreri, the causal agent of frosty pod rot of cacao.</title>
        <authorList>
            <person name="Aime M.C."/>
            <person name="Diaz-Valderrama J.R."/>
            <person name="Kijpornyongpan T."/>
            <person name="Phillips-Mora W."/>
        </authorList>
    </citation>
    <scope>NUCLEOTIDE SEQUENCE [LARGE SCALE GENOMIC DNA]</scope>
    <source>
        <strain evidence="3 4">MCA 2952</strain>
    </source>
</reference>
<feature type="transmembrane region" description="Helical" evidence="2">
    <location>
        <begin position="12"/>
        <end position="32"/>
    </location>
</feature>
<keyword evidence="2" id="KW-0472">Membrane</keyword>
<feature type="region of interest" description="Disordered" evidence="1">
    <location>
        <begin position="152"/>
        <end position="171"/>
    </location>
</feature>
<comment type="caution">
    <text evidence="3">The sequence shown here is derived from an EMBL/GenBank/DDBJ whole genome shotgun (WGS) entry which is preliminary data.</text>
</comment>
<feature type="compositionally biased region" description="Basic and acidic residues" evidence="1">
    <location>
        <begin position="156"/>
        <end position="171"/>
    </location>
</feature>
<protein>
    <submittedName>
        <fullName evidence="3">Uncharacterized protein</fullName>
    </submittedName>
</protein>
<evidence type="ECO:0000256" key="2">
    <source>
        <dbReference type="SAM" id="Phobius"/>
    </source>
</evidence>
<dbReference type="EMBL" id="LATX01002091">
    <property type="protein sequence ID" value="KTB34310.1"/>
    <property type="molecule type" value="Genomic_DNA"/>
</dbReference>
<proteinExistence type="predicted"/>
<organism evidence="3 4">
    <name type="scientific">Moniliophthora roreri</name>
    <name type="common">Frosty pod rot fungus</name>
    <name type="synonym">Monilia roreri</name>
    <dbReference type="NCBI Taxonomy" id="221103"/>
    <lineage>
        <taxon>Eukaryota</taxon>
        <taxon>Fungi</taxon>
        <taxon>Dikarya</taxon>
        <taxon>Basidiomycota</taxon>
        <taxon>Agaricomycotina</taxon>
        <taxon>Agaricomycetes</taxon>
        <taxon>Agaricomycetidae</taxon>
        <taxon>Agaricales</taxon>
        <taxon>Marasmiineae</taxon>
        <taxon>Marasmiaceae</taxon>
        <taxon>Moniliophthora</taxon>
    </lineage>
</organism>